<accession>A0A1Y5RT19</accession>
<organism evidence="2 3">
    <name type="scientific">Pacificibacter marinus</name>
    <dbReference type="NCBI Taxonomy" id="658057"/>
    <lineage>
        <taxon>Bacteria</taxon>
        <taxon>Pseudomonadati</taxon>
        <taxon>Pseudomonadota</taxon>
        <taxon>Alphaproteobacteria</taxon>
        <taxon>Rhodobacterales</taxon>
        <taxon>Roseobacteraceae</taxon>
        <taxon>Pacificibacter</taxon>
    </lineage>
</organism>
<dbReference type="Pfam" id="PF13403">
    <property type="entry name" value="Hint_2"/>
    <property type="match status" value="1"/>
</dbReference>
<dbReference type="Gene3D" id="2.170.16.10">
    <property type="entry name" value="Hedgehog/Intein (Hint) domain"/>
    <property type="match status" value="1"/>
</dbReference>
<dbReference type="STRING" id="658057.SAMN04488032_102284"/>
<dbReference type="InterPro" id="IPR036844">
    <property type="entry name" value="Hint_dom_sf"/>
</dbReference>
<feature type="domain" description="Hedgehog/Intein (Hint)" evidence="1">
    <location>
        <begin position="174"/>
        <end position="320"/>
    </location>
</feature>
<dbReference type="InterPro" id="IPR028992">
    <property type="entry name" value="Hedgehog/Intein_dom"/>
</dbReference>
<proteinExistence type="predicted"/>
<reference evidence="2 3" key="1">
    <citation type="submission" date="2017-03" db="EMBL/GenBank/DDBJ databases">
        <authorList>
            <person name="Afonso C.L."/>
            <person name="Miller P.J."/>
            <person name="Scott M.A."/>
            <person name="Spackman E."/>
            <person name="Goraichik I."/>
            <person name="Dimitrov K.M."/>
            <person name="Suarez D.L."/>
            <person name="Swayne D.E."/>
        </authorList>
    </citation>
    <scope>NUCLEOTIDE SEQUENCE [LARGE SCALE GENOMIC DNA]</scope>
    <source>
        <strain evidence="2 3">CECT 7971</strain>
    </source>
</reference>
<name>A0A1Y5RT19_9RHOB</name>
<keyword evidence="3" id="KW-1185">Reference proteome</keyword>
<dbReference type="EMBL" id="FWFW01000002">
    <property type="protein sequence ID" value="SLN24359.1"/>
    <property type="molecule type" value="Genomic_DNA"/>
</dbReference>
<sequence length="385" mass="42382">MSSYSINLYSLSDATTNISNILTAQTNGAQWDDNQWSRPTLTVNTGATATHVTVNDTDSGSAADTLDDDSTNQVLTAPLTIGSTTYATGTELQNEYEVTLVDADTGIFYRVVAISVREYSRWGNYTDNIIGFTFEGDVPDEGVTLSYPGSYNRWGRWVPDYNNNYDADYQSMVPCFTKGTLIDTAQGPRAVETLKVGDLVVTADHGVAPLRWIGSRRLQADLLNTAPQMLPIRITKGALGPDIPAQDLLVSPQHRMLVRSRIAERMAGTHEVLVAAKHLLSLPGVEIDRNVTEVTYLHLVFDQHEIIFAQGAATESLYTGEQALKAISSEARQEIWALFPSLLTDPEAPKPARQIFAGKLGRKLAFRHLKNNKALVAAPEKRRFH</sequence>
<evidence type="ECO:0000313" key="2">
    <source>
        <dbReference type="EMBL" id="SLN24359.1"/>
    </source>
</evidence>
<dbReference type="AlphaFoldDB" id="A0A1Y5RT19"/>
<dbReference type="SUPFAM" id="SSF51294">
    <property type="entry name" value="Hedgehog/intein (Hint) domain"/>
    <property type="match status" value="1"/>
</dbReference>
<dbReference type="Proteomes" id="UP000193307">
    <property type="component" value="Unassembled WGS sequence"/>
</dbReference>
<evidence type="ECO:0000313" key="3">
    <source>
        <dbReference type="Proteomes" id="UP000193307"/>
    </source>
</evidence>
<protein>
    <recommendedName>
        <fullName evidence="1">Hedgehog/Intein (Hint) domain-containing protein</fullName>
    </recommendedName>
</protein>
<dbReference type="RefSeq" id="WP_244515456.1">
    <property type="nucleotide sequence ID" value="NZ_FNZV01000002.1"/>
</dbReference>
<gene>
    <name evidence="2" type="ORF">PAM7971_00802</name>
</gene>
<evidence type="ECO:0000259" key="1">
    <source>
        <dbReference type="Pfam" id="PF13403"/>
    </source>
</evidence>